<dbReference type="RefSeq" id="WP_284374535.1">
    <property type="nucleotide sequence ID" value="NZ_BSNL01000001.1"/>
</dbReference>
<reference evidence="2" key="2">
    <citation type="submission" date="2023-01" db="EMBL/GenBank/DDBJ databases">
        <title>Draft genome sequence of Sulfitobacter pacificus strain NBRC 109915.</title>
        <authorList>
            <person name="Sun Q."/>
            <person name="Mori K."/>
        </authorList>
    </citation>
    <scope>NUCLEOTIDE SEQUENCE</scope>
    <source>
        <strain evidence="2">NBRC 109915</strain>
    </source>
</reference>
<evidence type="ECO:0000313" key="2">
    <source>
        <dbReference type="EMBL" id="GLQ28101.1"/>
    </source>
</evidence>
<protein>
    <recommendedName>
        <fullName evidence="4">Secreted protein</fullName>
    </recommendedName>
</protein>
<organism evidence="2 3">
    <name type="scientific">Sulfitobacter pacificus</name>
    <dbReference type="NCBI Taxonomy" id="1499314"/>
    <lineage>
        <taxon>Bacteria</taxon>
        <taxon>Pseudomonadati</taxon>
        <taxon>Pseudomonadota</taxon>
        <taxon>Alphaproteobacteria</taxon>
        <taxon>Rhodobacterales</taxon>
        <taxon>Roseobacteraceae</taxon>
        <taxon>Sulfitobacter</taxon>
    </lineage>
</organism>
<gene>
    <name evidence="2" type="ORF">GCM10007927_29040</name>
</gene>
<name>A0ABQ5VLR5_9RHOB</name>
<evidence type="ECO:0000313" key="3">
    <source>
        <dbReference type="Proteomes" id="UP001161388"/>
    </source>
</evidence>
<sequence length="133" mass="15243">MKPRRSNLRRLTIAGVAVGMFFAAAQSATAQNTRYLDRRVAAGKQMEFQWLNYDERTCKDRGYPELIVNSKPSLGSYRTKRRKFTQQNGRCKGKKLSVLLVYYVAGRKKGSDRSSFTIRGSSDIRIHLKAQVY</sequence>
<keyword evidence="1" id="KW-0732">Signal</keyword>
<feature type="chain" id="PRO_5047047574" description="Secreted protein" evidence="1">
    <location>
        <begin position="31"/>
        <end position="133"/>
    </location>
</feature>
<proteinExistence type="predicted"/>
<dbReference type="EMBL" id="BSNL01000001">
    <property type="protein sequence ID" value="GLQ28101.1"/>
    <property type="molecule type" value="Genomic_DNA"/>
</dbReference>
<accession>A0ABQ5VLR5</accession>
<keyword evidence="3" id="KW-1185">Reference proteome</keyword>
<reference evidence="2" key="1">
    <citation type="journal article" date="2014" name="Int. J. Syst. Evol. Microbiol.">
        <title>Complete genome of a new Firmicutes species belonging to the dominant human colonic microbiota ('Ruminococcus bicirculans') reveals two chromosomes and a selective capacity to utilize plant glucans.</title>
        <authorList>
            <consortium name="NISC Comparative Sequencing Program"/>
            <person name="Wegmann U."/>
            <person name="Louis P."/>
            <person name="Goesmann A."/>
            <person name="Henrissat B."/>
            <person name="Duncan S.H."/>
            <person name="Flint H.J."/>
        </authorList>
    </citation>
    <scope>NUCLEOTIDE SEQUENCE</scope>
    <source>
        <strain evidence="2">NBRC 109915</strain>
    </source>
</reference>
<dbReference type="Proteomes" id="UP001161388">
    <property type="component" value="Unassembled WGS sequence"/>
</dbReference>
<comment type="caution">
    <text evidence="2">The sequence shown here is derived from an EMBL/GenBank/DDBJ whole genome shotgun (WGS) entry which is preliminary data.</text>
</comment>
<evidence type="ECO:0000256" key="1">
    <source>
        <dbReference type="SAM" id="SignalP"/>
    </source>
</evidence>
<feature type="signal peptide" evidence="1">
    <location>
        <begin position="1"/>
        <end position="30"/>
    </location>
</feature>
<evidence type="ECO:0008006" key="4">
    <source>
        <dbReference type="Google" id="ProtNLM"/>
    </source>
</evidence>